<dbReference type="EMBL" id="BEXD01000552">
    <property type="protein sequence ID" value="GBB88385.1"/>
    <property type="molecule type" value="Genomic_DNA"/>
</dbReference>
<sequence>MSNLNWDILYLIFEELKDDGNALFSCLLVNKNWFNVIIPILWKNPWKYLKGKSILLKVIISHLSDESRNNITDQNIFVLTNLYQKPFFEYISFCRHLNFNAIIDMLYSIFTSNTMPIILKEVINLFINENMKFTHLYLPNQFDYKIHLISGFKYCFLELEFLQYDLYHNNQDVLEELAKLSKSIKNLEIRSHHNNDDTRMSGIIKLIEAQKELRYLSYKNCDKLLRKSIEESLIKHADTLHYLKIDNEPITKFLSYLVNLVSLELDGPGFSIHWKLLEDVSLPHLKLLKAKEICSKHLEKLIESTNGKLNEVSIHSFRYYDSNNDEIIQTIIKNCPNLKYLMLMLKNKDIIKFEELLTNCQYLNGLNLVMNRFDLKFDWNKFFEILTKSSPIGLFKFKFYFCRYRTLFSLESMNLFFDKWKGRRPMLLQTLPIYDYLGFKKYFDLIEKYKAEGVVKRYENVTYGNTYETFEWIKKRT</sequence>
<accession>A0A2Z6QFS4</accession>
<name>A0A2Z6QFS4_9GLOM</name>
<protein>
    <recommendedName>
        <fullName evidence="3">F-box domain-containing protein</fullName>
    </recommendedName>
</protein>
<dbReference type="Proteomes" id="UP000247702">
    <property type="component" value="Unassembled WGS sequence"/>
</dbReference>
<reference evidence="1 2" key="1">
    <citation type="submission" date="2017-11" db="EMBL/GenBank/DDBJ databases">
        <title>The genome of Rhizophagus clarus HR1 reveals common genetic basis of auxotrophy among arbuscular mycorrhizal fungi.</title>
        <authorList>
            <person name="Kobayashi Y."/>
        </authorList>
    </citation>
    <scope>NUCLEOTIDE SEQUENCE [LARGE SCALE GENOMIC DNA]</scope>
    <source>
        <strain evidence="1 2">HR1</strain>
    </source>
</reference>
<organism evidence="1 2">
    <name type="scientific">Rhizophagus clarus</name>
    <dbReference type="NCBI Taxonomy" id="94130"/>
    <lineage>
        <taxon>Eukaryota</taxon>
        <taxon>Fungi</taxon>
        <taxon>Fungi incertae sedis</taxon>
        <taxon>Mucoromycota</taxon>
        <taxon>Glomeromycotina</taxon>
        <taxon>Glomeromycetes</taxon>
        <taxon>Glomerales</taxon>
        <taxon>Glomeraceae</taxon>
        <taxon>Rhizophagus</taxon>
    </lineage>
</organism>
<evidence type="ECO:0000313" key="1">
    <source>
        <dbReference type="EMBL" id="GBB88385.1"/>
    </source>
</evidence>
<evidence type="ECO:0000313" key="2">
    <source>
        <dbReference type="Proteomes" id="UP000247702"/>
    </source>
</evidence>
<proteinExistence type="predicted"/>
<dbReference type="InterPro" id="IPR032675">
    <property type="entry name" value="LRR_dom_sf"/>
</dbReference>
<gene>
    <name evidence="1" type="ORF">RclHR1_14950005</name>
</gene>
<evidence type="ECO:0008006" key="3">
    <source>
        <dbReference type="Google" id="ProtNLM"/>
    </source>
</evidence>
<dbReference type="AlphaFoldDB" id="A0A2Z6QFS4"/>
<keyword evidence="2" id="KW-1185">Reference proteome</keyword>
<dbReference type="Gene3D" id="3.80.10.10">
    <property type="entry name" value="Ribonuclease Inhibitor"/>
    <property type="match status" value="1"/>
</dbReference>
<comment type="caution">
    <text evidence="1">The sequence shown here is derived from an EMBL/GenBank/DDBJ whole genome shotgun (WGS) entry which is preliminary data.</text>
</comment>